<proteinExistence type="predicted"/>
<feature type="compositionally biased region" description="Basic and acidic residues" evidence="1">
    <location>
        <begin position="1"/>
        <end position="15"/>
    </location>
</feature>
<reference evidence="2 3" key="1">
    <citation type="submission" date="2015-05" db="EMBL/GenBank/DDBJ databases">
        <authorList>
            <person name="Wang D.B."/>
            <person name="Wang M."/>
        </authorList>
    </citation>
    <scope>NUCLEOTIDE SEQUENCE [LARGE SCALE GENOMIC DNA]</scope>
    <source>
        <strain evidence="2">VL1</strain>
    </source>
</reference>
<name>A0A0G4MC39_VERLO</name>
<evidence type="ECO:0000313" key="3">
    <source>
        <dbReference type="Proteomes" id="UP000044602"/>
    </source>
</evidence>
<evidence type="ECO:0000313" key="2">
    <source>
        <dbReference type="EMBL" id="CRK31849.1"/>
    </source>
</evidence>
<feature type="compositionally biased region" description="Basic residues" evidence="1">
    <location>
        <begin position="29"/>
        <end position="48"/>
    </location>
</feature>
<organism evidence="2 3">
    <name type="scientific">Verticillium longisporum</name>
    <name type="common">Verticillium dahliae var. longisporum</name>
    <dbReference type="NCBI Taxonomy" id="100787"/>
    <lineage>
        <taxon>Eukaryota</taxon>
        <taxon>Fungi</taxon>
        <taxon>Dikarya</taxon>
        <taxon>Ascomycota</taxon>
        <taxon>Pezizomycotina</taxon>
        <taxon>Sordariomycetes</taxon>
        <taxon>Hypocreomycetidae</taxon>
        <taxon>Glomerellales</taxon>
        <taxon>Plectosphaerellaceae</taxon>
        <taxon>Verticillium</taxon>
    </lineage>
</organism>
<feature type="region of interest" description="Disordered" evidence="1">
    <location>
        <begin position="1"/>
        <end position="56"/>
    </location>
</feature>
<keyword evidence="3" id="KW-1185">Reference proteome</keyword>
<gene>
    <name evidence="2" type="ORF">BN1708_018844</name>
</gene>
<dbReference type="Proteomes" id="UP000044602">
    <property type="component" value="Unassembled WGS sequence"/>
</dbReference>
<feature type="non-terminal residue" evidence="2">
    <location>
        <position position="1"/>
    </location>
</feature>
<protein>
    <submittedName>
        <fullName evidence="2">Uncharacterized protein</fullName>
    </submittedName>
</protein>
<sequence length="56" mass="6163">TGEGEGSRRRGDSRPGRRGAGVGPGRGRILARAKRLHGQAVRVSKRTRQYQLQVRP</sequence>
<dbReference type="AlphaFoldDB" id="A0A0G4MC39"/>
<evidence type="ECO:0000256" key="1">
    <source>
        <dbReference type="SAM" id="MobiDB-lite"/>
    </source>
</evidence>
<accession>A0A0G4MC39</accession>
<dbReference type="EMBL" id="CVQH01021889">
    <property type="protein sequence ID" value="CRK31849.1"/>
    <property type="molecule type" value="Genomic_DNA"/>
</dbReference>